<feature type="compositionally biased region" description="Polar residues" evidence="1">
    <location>
        <begin position="148"/>
        <end position="158"/>
    </location>
</feature>
<dbReference type="AlphaFoldDB" id="A0AAE3NED4"/>
<proteinExistence type="predicted"/>
<evidence type="ECO:0000256" key="1">
    <source>
        <dbReference type="SAM" id="MobiDB-lite"/>
    </source>
</evidence>
<protein>
    <submittedName>
        <fullName evidence="2">Uncharacterized protein</fullName>
    </submittedName>
</protein>
<dbReference type="Proteomes" id="UP001143674">
    <property type="component" value="Unassembled WGS sequence"/>
</dbReference>
<dbReference type="RefSeq" id="WP_184853046.1">
    <property type="nucleotide sequence ID" value="NZ_JABZEH010000002.1"/>
</dbReference>
<evidence type="ECO:0000313" key="3">
    <source>
        <dbReference type="Proteomes" id="UP001143674"/>
    </source>
</evidence>
<reference evidence="2" key="1">
    <citation type="submission" date="2021-09" db="EMBL/GenBank/DDBJ databases">
        <title>Genomic analysis of Ralstonia spp.</title>
        <authorList>
            <person name="Aburjaile F."/>
            <person name="Ariute J.C."/>
            <person name="Pais A.K.L."/>
            <person name="Albuquerque G.M.R."/>
            <person name="Silva A.M.F."/>
            <person name="Brenig B."/>
            <person name="Azevedo V."/>
            <person name="Matiuzzi M."/>
            <person name="Ramos R."/>
            <person name="Goes-Neto A."/>
            <person name="Soares S."/>
            <person name="Iseppon A.M.B."/>
            <person name="Souza E."/>
            <person name="Gama M."/>
        </authorList>
    </citation>
    <scope>NUCLEOTIDE SEQUENCE</scope>
    <source>
        <strain evidence="2">B4</strain>
    </source>
</reference>
<organism evidence="2 3">
    <name type="scientific">Ralstonia solanacearum</name>
    <name type="common">Pseudomonas solanacearum</name>
    <dbReference type="NCBI Taxonomy" id="305"/>
    <lineage>
        <taxon>Bacteria</taxon>
        <taxon>Pseudomonadati</taxon>
        <taxon>Pseudomonadota</taxon>
        <taxon>Betaproteobacteria</taxon>
        <taxon>Burkholderiales</taxon>
        <taxon>Burkholderiaceae</taxon>
        <taxon>Ralstonia</taxon>
        <taxon>Ralstonia solanacearum species complex</taxon>
    </lineage>
</organism>
<dbReference type="EMBL" id="JAIVEX010000001">
    <property type="protein sequence ID" value="MDB0520400.1"/>
    <property type="molecule type" value="Genomic_DNA"/>
</dbReference>
<sequence>MTQARFDIAPERHSAALEKTRFDHVAAAHAQHLPREHIDPPRDARAPEEWESVIDHAMWNAAHEHFIVQLASAGLDRLFRDAPDIRLALSHRIGDGGLHAVALHEHIRVLSCGVYKTAHAPGTRRHNLFGGGARLPDTHPGPRHRRTGTPQPSAATIA</sequence>
<name>A0AAE3NED4_RALSL</name>
<gene>
    <name evidence="2" type="ORF">LBW55_02060</name>
</gene>
<feature type="region of interest" description="Disordered" evidence="1">
    <location>
        <begin position="123"/>
        <end position="158"/>
    </location>
</feature>
<accession>A0AAE3NED4</accession>
<evidence type="ECO:0000313" key="2">
    <source>
        <dbReference type="EMBL" id="MDB0520400.1"/>
    </source>
</evidence>
<comment type="caution">
    <text evidence="2">The sequence shown here is derived from an EMBL/GenBank/DDBJ whole genome shotgun (WGS) entry which is preliminary data.</text>
</comment>